<dbReference type="PANTHER" id="PTHR42840">
    <property type="entry name" value="NAD(P)-BINDING ROSSMANN-FOLD SUPERFAMILY PROTEIN-RELATED"/>
    <property type="match status" value="1"/>
</dbReference>
<dbReference type="InterPro" id="IPR000683">
    <property type="entry name" value="Gfo/Idh/MocA-like_OxRdtase_N"/>
</dbReference>
<evidence type="ECO:0000256" key="1">
    <source>
        <dbReference type="ARBA" id="ARBA00010928"/>
    </source>
</evidence>
<dbReference type="InterPro" id="IPR036291">
    <property type="entry name" value="NAD(P)-bd_dom_sf"/>
</dbReference>
<evidence type="ECO:0000256" key="2">
    <source>
        <dbReference type="ARBA" id="ARBA00023002"/>
    </source>
</evidence>
<accession>A0A379LUR7</accession>
<reference evidence="4 5" key="1">
    <citation type="submission" date="2018-06" db="EMBL/GenBank/DDBJ databases">
        <authorList>
            <consortium name="Pathogen Informatics"/>
            <person name="Doyle S."/>
        </authorList>
    </citation>
    <scope>NUCLEOTIDE SEQUENCE [LARGE SCALE GENOMIC DNA]</scope>
    <source>
        <strain evidence="4 5">NCTC9381</strain>
    </source>
</reference>
<protein>
    <submittedName>
        <fullName evidence="4">Inositol 2-dehydrogenase</fullName>
        <ecNumber evidence="4">1.1.1.18</ecNumber>
    </submittedName>
</protein>
<dbReference type="Pfam" id="PF01408">
    <property type="entry name" value="GFO_IDH_MocA"/>
    <property type="match status" value="1"/>
</dbReference>
<dbReference type="PANTHER" id="PTHR42840:SF3">
    <property type="entry name" value="BINDING ROSSMANN FOLD OXIDOREDUCTASE, PUTATIVE (AFU_ORTHOLOGUE AFUA_2G10240)-RELATED"/>
    <property type="match status" value="1"/>
</dbReference>
<gene>
    <name evidence="4" type="primary">idhA_1</name>
    <name evidence="4" type="ORF">NCTC9381_06043</name>
</gene>
<proteinExistence type="inferred from homology"/>
<sequence>MVWVADADPARAAVFATRFGARAASVTEAINDEQIDMVLIASATPTHADLLEAAARAGKAIYCEKPVDLSLERAPLCRG</sequence>
<dbReference type="AlphaFoldDB" id="A0A379LUR7"/>
<name>A0A379LUR7_ENTAG</name>
<dbReference type="SUPFAM" id="SSF51735">
    <property type="entry name" value="NAD(P)-binding Rossmann-fold domains"/>
    <property type="match status" value="1"/>
</dbReference>
<evidence type="ECO:0000313" key="5">
    <source>
        <dbReference type="Proteomes" id="UP000254640"/>
    </source>
</evidence>
<dbReference type="GO" id="GO:0000166">
    <property type="term" value="F:nucleotide binding"/>
    <property type="evidence" value="ECO:0007669"/>
    <property type="project" value="InterPro"/>
</dbReference>
<evidence type="ECO:0000313" key="4">
    <source>
        <dbReference type="EMBL" id="SUE07273.1"/>
    </source>
</evidence>
<evidence type="ECO:0000259" key="3">
    <source>
        <dbReference type="Pfam" id="PF01408"/>
    </source>
</evidence>
<dbReference type="GO" id="GO:0050112">
    <property type="term" value="F:inositol 2-dehydrogenase (NAD+) activity"/>
    <property type="evidence" value="ECO:0007669"/>
    <property type="project" value="UniProtKB-EC"/>
</dbReference>
<feature type="domain" description="Gfo/Idh/MocA-like oxidoreductase N-terminal" evidence="3">
    <location>
        <begin position="2"/>
        <end position="74"/>
    </location>
</feature>
<dbReference type="EC" id="1.1.1.18" evidence="4"/>
<dbReference type="Proteomes" id="UP000254640">
    <property type="component" value="Unassembled WGS sequence"/>
</dbReference>
<organism evidence="4 5">
    <name type="scientific">Enterobacter agglomerans</name>
    <name type="common">Erwinia herbicola</name>
    <name type="synonym">Pantoea agglomerans</name>
    <dbReference type="NCBI Taxonomy" id="549"/>
    <lineage>
        <taxon>Bacteria</taxon>
        <taxon>Pseudomonadati</taxon>
        <taxon>Pseudomonadota</taxon>
        <taxon>Gammaproteobacteria</taxon>
        <taxon>Enterobacterales</taxon>
        <taxon>Erwiniaceae</taxon>
        <taxon>Pantoea</taxon>
        <taxon>Pantoea agglomerans group</taxon>
    </lineage>
</organism>
<comment type="similarity">
    <text evidence="1">Belongs to the Gfo/Idh/MocA family.</text>
</comment>
<keyword evidence="5" id="KW-1185">Reference proteome</keyword>
<dbReference type="EMBL" id="UGSO01000003">
    <property type="protein sequence ID" value="SUE07273.1"/>
    <property type="molecule type" value="Genomic_DNA"/>
</dbReference>
<keyword evidence="2 4" id="KW-0560">Oxidoreductase</keyword>
<dbReference type="Gene3D" id="3.40.50.720">
    <property type="entry name" value="NAD(P)-binding Rossmann-like Domain"/>
    <property type="match status" value="1"/>
</dbReference>